<feature type="chain" id="PRO_5038617733" evidence="3">
    <location>
        <begin position="23"/>
        <end position="293"/>
    </location>
</feature>
<keyword evidence="2" id="KW-0560">Oxidoreductase</keyword>
<feature type="domain" description="6-phosphogluconate dehydrogenase NADP-binding" evidence="4">
    <location>
        <begin position="9"/>
        <end position="163"/>
    </location>
</feature>
<comment type="similarity">
    <text evidence="1">Belongs to the HIBADH-related family.</text>
</comment>
<sequence>MSNTNQGPVTVLGLGMMGAALASAFVKNGNPTTVWNRSAGKADALVEQGAVFAPDIKEAIAASPVVVVCVSTYEVLNELVAGAATELKGKVVVNLTSGTPDDARAFAAWAEQNGVRYLDGAIMAVPQMIGLPQALIFYAGSQELYGEHEELLKLLAGTNVYLGTDAGVPLVYDLGLLSLLWSSLAGYFHAVALVNSAGVSAEAFTPFALTWIEHVITPAIPPSAQEIDSSSFETEVSSLAVNKAAIEHLVATSKQLGINSDFSASIQALIERRVAQGHGTHSLASLVEAFKQG</sequence>
<dbReference type="SUPFAM" id="SSF51735">
    <property type="entry name" value="NAD(P)-binding Rossmann-fold domains"/>
    <property type="match status" value="1"/>
</dbReference>
<dbReference type="InterPro" id="IPR013328">
    <property type="entry name" value="6PGD_dom2"/>
</dbReference>
<dbReference type="InterPro" id="IPR036291">
    <property type="entry name" value="NAD(P)-bd_dom_sf"/>
</dbReference>
<organism evidence="6">
    <name type="scientific">Streptomyces sp. MSC090213JE08</name>
    <dbReference type="NCBI Taxonomy" id="1670457"/>
    <lineage>
        <taxon>Bacteria</taxon>
        <taxon>Bacillati</taxon>
        <taxon>Actinomycetota</taxon>
        <taxon>Actinomycetes</taxon>
        <taxon>Kitasatosporales</taxon>
        <taxon>Streptomycetaceae</taxon>
        <taxon>Streptomyces</taxon>
    </lineage>
</organism>
<dbReference type="EMBL" id="LC061217">
    <property type="protein sequence ID" value="BAT51060.1"/>
    <property type="molecule type" value="Genomic_DNA"/>
</dbReference>
<dbReference type="Pfam" id="PF03446">
    <property type="entry name" value="NAD_binding_2"/>
    <property type="match status" value="1"/>
</dbReference>
<protein>
    <submittedName>
        <fullName evidence="6">Dehydrogenase</fullName>
    </submittedName>
</protein>
<evidence type="ECO:0000259" key="4">
    <source>
        <dbReference type="Pfam" id="PF03446"/>
    </source>
</evidence>
<accession>A0A0S3P5H8</accession>
<keyword evidence="3" id="KW-0732">Signal</keyword>
<dbReference type="PIRSF" id="PIRSF000103">
    <property type="entry name" value="HIBADH"/>
    <property type="match status" value="1"/>
</dbReference>
<dbReference type="Gene3D" id="3.40.50.720">
    <property type="entry name" value="NAD(P)-binding Rossmann-like Domain"/>
    <property type="match status" value="1"/>
</dbReference>
<dbReference type="InterPro" id="IPR015815">
    <property type="entry name" value="HIBADH-related"/>
</dbReference>
<feature type="signal peptide" evidence="3">
    <location>
        <begin position="1"/>
        <end position="22"/>
    </location>
</feature>
<dbReference type="Pfam" id="PF21761">
    <property type="entry name" value="RedAm-like_C"/>
    <property type="match status" value="1"/>
</dbReference>
<dbReference type="InterPro" id="IPR051265">
    <property type="entry name" value="HIBADH-related_NP60_sf"/>
</dbReference>
<dbReference type="InterPro" id="IPR006115">
    <property type="entry name" value="6PGDH_NADP-bd"/>
</dbReference>
<reference evidence="6" key="1">
    <citation type="journal article" date="2015" name="ChemBioChem">
        <title>Identification and Characterization of the Streptazone?E Biosynthetic Gene Cluster in Streptomyces sp. MSC090213JE08.</title>
        <authorList>
            <person name="Ohno S."/>
            <person name="Katsuyama Y."/>
            <person name="Tajima Y."/>
            <person name="Izumikawa M."/>
            <person name="Takagi M."/>
            <person name="Fujie M."/>
            <person name="Satoh N."/>
            <person name="Shin-Ya K."/>
            <person name="Ohnishi Y."/>
        </authorList>
    </citation>
    <scope>NUCLEOTIDE SEQUENCE</scope>
    <source>
        <strain evidence="6">MSC090213JE08</strain>
    </source>
</reference>
<dbReference type="GO" id="GO:0050661">
    <property type="term" value="F:NADP binding"/>
    <property type="evidence" value="ECO:0007669"/>
    <property type="project" value="InterPro"/>
</dbReference>
<dbReference type="InterPro" id="IPR048666">
    <property type="entry name" value="RedAm-like_C"/>
</dbReference>
<evidence type="ECO:0000256" key="1">
    <source>
        <dbReference type="ARBA" id="ARBA00009080"/>
    </source>
</evidence>
<dbReference type="PANTHER" id="PTHR43580:SF2">
    <property type="entry name" value="CYTOKINE-LIKE NUCLEAR FACTOR N-PAC"/>
    <property type="match status" value="1"/>
</dbReference>
<evidence type="ECO:0000256" key="3">
    <source>
        <dbReference type="SAM" id="SignalP"/>
    </source>
</evidence>
<name>A0A0S3P5H8_9ACTN</name>
<proteinExistence type="inferred from homology"/>
<evidence type="ECO:0000259" key="5">
    <source>
        <dbReference type="Pfam" id="PF21761"/>
    </source>
</evidence>
<dbReference type="AlphaFoldDB" id="A0A0S3P5H8"/>
<evidence type="ECO:0000313" key="6">
    <source>
        <dbReference type="EMBL" id="BAT51060.1"/>
    </source>
</evidence>
<feature type="domain" description="NADPH-dependent reductive aminase-like C-terminal" evidence="5">
    <location>
        <begin position="165"/>
        <end position="291"/>
    </location>
</feature>
<dbReference type="GO" id="GO:0016491">
    <property type="term" value="F:oxidoreductase activity"/>
    <property type="evidence" value="ECO:0007669"/>
    <property type="project" value="UniProtKB-KW"/>
</dbReference>
<dbReference type="PANTHER" id="PTHR43580">
    <property type="entry name" value="OXIDOREDUCTASE GLYR1-RELATED"/>
    <property type="match status" value="1"/>
</dbReference>
<dbReference type="Gene3D" id="1.10.1040.10">
    <property type="entry name" value="N-(1-d-carboxylethyl)-l-norvaline Dehydrogenase, domain 2"/>
    <property type="match status" value="1"/>
</dbReference>
<gene>
    <name evidence="6" type="primary">stzI</name>
</gene>
<evidence type="ECO:0000256" key="2">
    <source>
        <dbReference type="ARBA" id="ARBA00023002"/>
    </source>
</evidence>